<proteinExistence type="predicted"/>
<organism evidence="1 2">
    <name type="scientific">Fasciola gigantica</name>
    <name type="common">Giant liver fluke</name>
    <dbReference type="NCBI Taxonomy" id="46835"/>
    <lineage>
        <taxon>Eukaryota</taxon>
        <taxon>Metazoa</taxon>
        <taxon>Spiralia</taxon>
        <taxon>Lophotrochozoa</taxon>
        <taxon>Platyhelminthes</taxon>
        <taxon>Trematoda</taxon>
        <taxon>Digenea</taxon>
        <taxon>Plagiorchiida</taxon>
        <taxon>Echinostomata</taxon>
        <taxon>Echinostomatoidea</taxon>
        <taxon>Fasciolidae</taxon>
        <taxon>Fasciola</taxon>
    </lineage>
</organism>
<accession>A0A504ZB06</accession>
<dbReference type="AlphaFoldDB" id="A0A504ZB06"/>
<sequence length="73" mass="8847">MHKRSFRHQFSRAADILDDEVSKFMSLQKIDPHIGELHAGEQFKLIGRFYPERMKTIHDLHVFRDQWLSRRPD</sequence>
<gene>
    <name evidence="1" type="ORF">FGIG_08541</name>
</gene>
<dbReference type="EMBL" id="SUNJ01001144">
    <property type="protein sequence ID" value="TPP67038.1"/>
    <property type="molecule type" value="Genomic_DNA"/>
</dbReference>
<comment type="caution">
    <text evidence="1">The sequence shown here is derived from an EMBL/GenBank/DDBJ whole genome shotgun (WGS) entry which is preliminary data.</text>
</comment>
<keyword evidence="2" id="KW-1185">Reference proteome</keyword>
<protein>
    <submittedName>
        <fullName evidence="1">Uncharacterized protein</fullName>
    </submittedName>
</protein>
<reference evidence="1 2" key="1">
    <citation type="submission" date="2019-04" db="EMBL/GenBank/DDBJ databases">
        <title>Annotation for the trematode Fasciola gigantica.</title>
        <authorList>
            <person name="Choi Y.-J."/>
        </authorList>
    </citation>
    <scope>NUCLEOTIDE SEQUENCE [LARGE SCALE GENOMIC DNA]</scope>
    <source>
        <strain evidence="1">Uganda_cow_1</strain>
    </source>
</reference>
<evidence type="ECO:0000313" key="2">
    <source>
        <dbReference type="Proteomes" id="UP000316759"/>
    </source>
</evidence>
<evidence type="ECO:0000313" key="1">
    <source>
        <dbReference type="EMBL" id="TPP67038.1"/>
    </source>
</evidence>
<dbReference type="OrthoDB" id="952271at2759"/>
<dbReference type="Proteomes" id="UP000316759">
    <property type="component" value="Unassembled WGS sequence"/>
</dbReference>
<name>A0A504ZB06_FASGI</name>